<feature type="transmembrane region" description="Helical" evidence="1">
    <location>
        <begin position="24"/>
        <end position="42"/>
    </location>
</feature>
<organism evidence="2 3">
    <name type="scientific">Alkalibacterium iburiense</name>
    <dbReference type="NCBI Taxonomy" id="290589"/>
    <lineage>
        <taxon>Bacteria</taxon>
        <taxon>Bacillati</taxon>
        <taxon>Bacillota</taxon>
        <taxon>Bacilli</taxon>
        <taxon>Lactobacillales</taxon>
        <taxon>Carnobacteriaceae</taxon>
        <taxon>Alkalibacterium</taxon>
    </lineage>
</organism>
<sequence>MKIHVLQVKLYTTFFFKVALANKLNFLYTLLIPAVLLSLQLYSQPGNEEGVSHAIIYSWLAYMVINHALTHTFAVSILREQGYLKQYHTVVTSVYIFLISEALVGLFKLLASTLMLLILVSFLTPLSITR</sequence>
<proteinExistence type="predicted"/>
<evidence type="ECO:0000313" key="3">
    <source>
        <dbReference type="Proteomes" id="UP001501166"/>
    </source>
</evidence>
<gene>
    <name evidence="2" type="ORF">GCM10008932_19860</name>
</gene>
<evidence type="ECO:0000313" key="2">
    <source>
        <dbReference type="EMBL" id="GAA0368036.1"/>
    </source>
</evidence>
<keyword evidence="1" id="KW-1133">Transmembrane helix</keyword>
<feature type="transmembrane region" description="Helical" evidence="1">
    <location>
        <begin position="54"/>
        <end position="75"/>
    </location>
</feature>
<keyword evidence="1" id="KW-0472">Membrane</keyword>
<comment type="caution">
    <text evidence="2">The sequence shown here is derived from an EMBL/GenBank/DDBJ whole genome shotgun (WGS) entry which is preliminary data.</text>
</comment>
<evidence type="ECO:0000256" key="1">
    <source>
        <dbReference type="SAM" id="Phobius"/>
    </source>
</evidence>
<protein>
    <recommendedName>
        <fullName evidence="4">ABC-2 type transporter domain-containing protein</fullName>
    </recommendedName>
</protein>
<name>A0ABP3HF06_9LACT</name>
<dbReference type="RefSeq" id="WP_343756234.1">
    <property type="nucleotide sequence ID" value="NZ_BAAACW010000128.1"/>
</dbReference>
<accession>A0ABP3HF06</accession>
<dbReference type="EMBL" id="BAAACW010000128">
    <property type="protein sequence ID" value="GAA0368036.1"/>
    <property type="molecule type" value="Genomic_DNA"/>
</dbReference>
<dbReference type="Proteomes" id="UP001501166">
    <property type="component" value="Unassembled WGS sequence"/>
</dbReference>
<keyword evidence="1" id="KW-0812">Transmembrane</keyword>
<reference evidence="3" key="1">
    <citation type="journal article" date="2019" name="Int. J. Syst. Evol. Microbiol.">
        <title>The Global Catalogue of Microorganisms (GCM) 10K type strain sequencing project: providing services to taxonomists for standard genome sequencing and annotation.</title>
        <authorList>
            <consortium name="The Broad Institute Genomics Platform"/>
            <consortium name="The Broad Institute Genome Sequencing Center for Infectious Disease"/>
            <person name="Wu L."/>
            <person name="Ma J."/>
        </authorList>
    </citation>
    <scope>NUCLEOTIDE SEQUENCE [LARGE SCALE GENOMIC DNA]</scope>
    <source>
        <strain evidence="3">JCM 12662</strain>
    </source>
</reference>
<evidence type="ECO:0008006" key="4">
    <source>
        <dbReference type="Google" id="ProtNLM"/>
    </source>
</evidence>
<keyword evidence="3" id="KW-1185">Reference proteome</keyword>